<dbReference type="AlphaFoldDB" id="A0AAD7MC60"/>
<evidence type="ECO:0008006" key="5">
    <source>
        <dbReference type="Google" id="ProtNLM"/>
    </source>
</evidence>
<feature type="coiled-coil region" evidence="1">
    <location>
        <begin position="238"/>
        <end position="265"/>
    </location>
</feature>
<proteinExistence type="predicted"/>
<feature type="compositionally biased region" description="Basic and acidic residues" evidence="2">
    <location>
        <begin position="416"/>
        <end position="432"/>
    </location>
</feature>
<protein>
    <recommendedName>
        <fullName evidence="5">CCHC-type domain-containing protein</fullName>
    </recommendedName>
</protein>
<organism evidence="3 4">
    <name type="scientific">Mycena rosella</name>
    <name type="common">Pink bonnet</name>
    <name type="synonym">Agaricus rosellus</name>
    <dbReference type="NCBI Taxonomy" id="1033263"/>
    <lineage>
        <taxon>Eukaryota</taxon>
        <taxon>Fungi</taxon>
        <taxon>Dikarya</taxon>
        <taxon>Basidiomycota</taxon>
        <taxon>Agaricomycotina</taxon>
        <taxon>Agaricomycetes</taxon>
        <taxon>Agaricomycetidae</taxon>
        <taxon>Agaricales</taxon>
        <taxon>Marasmiineae</taxon>
        <taxon>Mycenaceae</taxon>
        <taxon>Mycena</taxon>
    </lineage>
</organism>
<accession>A0AAD7MC60</accession>
<sequence length="432" mass="47503">MSLDVVRDNSDEILFPLRARTPFTPATSPAPPVDPVVLHTALSTITFNAQSQLEDMMDTTIKLFKGDGVGENATDFLNAIRCRILLSAAWTDDQKIEYFELSLKDGSYASNWFAKLKVADKKTFKDLAAAFRTQWPVKEMVEKSKGEVQEELLGLALTLGEVGVRVEEDGIQEWGHVRWALKVAELGARVDPGGGFIAQVVKNIPDTLLLHVDSKSRETWSGLVQAMKDIPPSDLASIPRQEERIDAMQQQLNSANTTIAGMQQTPTRGLATAFSGMVVSSPARNHPDPVRHTLFPPANAAVKPAQRYRPDHKCLQMIKAVPVTIHPHTPAGQAAYTQQMTAYTQAHGAGKPSEDRPYPLSPGTVAVGSGKCHQCGQISHFFDKCTVATERREAELRWRQVVQSTTSRSSRNSSPSREKDGGRPFERARDGP</sequence>
<feature type="compositionally biased region" description="Low complexity" evidence="2">
    <location>
        <begin position="399"/>
        <end position="415"/>
    </location>
</feature>
<feature type="region of interest" description="Disordered" evidence="2">
    <location>
        <begin position="399"/>
        <end position="432"/>
    </location>
</feature>
<name>A0AAD7MC60_MYCRO</name>
<dbReference type="EMBL" id="JARKIE010000001">
    <property type="protein sequence ID" value="KAJ7710328.1"/>
    <property type="molecule type" value="Genomic_DNA"/>
</dbReference>
<evidence type="ECO:0000256" key="2">
    <source>
        <dbReference type="SAM" id="MobiDB-lite"/>
    </source>
</evidence>
<gene>
    <name evidence="3" type="ORF">B0H17DRAFT_1190099</name>
</gene>
<evidence type="ECO:0000313" key="3">
    <source>
        <dbReference type="EMBL" id="KAJ7710328.1"/>
    </source>
</evidence>
<keyword evidence="1" id="KW-0175">Coiled coil</keyword>
<evidence type="ECO:0000256" key="1">
    <source>
        <dbReference type="SAM" id="Coils"/>
    </source>
</evidence>
<reference evidence="3" key="1">
    <citation type="submission" date="2023-03" db="EMBL/GenBank/DDBJ databases">
        <title>Massive genome expansion in bonnet fungi (Mycena s.s.) driven by repeated elements and novel gene families across ecological guilds.</title>
        <authorList>
            <consortium name="Lawrence Berkeley National Laboratory"/>
            <person name="Harder C.B."/>
            <person name="Miyauchi S."/>
            <person name="Viragh M."/>
            <person name="Kuo A."/>
            <person name="Thoen E."/>
            <person name="Andreopoulos B."/>
            <person name="Lu D."/>
            <person name="Skrede I."/>
            <person name="Drula E."/>
            <person name="Henrissat B."/>
            <person name="Morin E."/>
            <person name="Kohler A."/>
            <person name="Barry K."/>
            <person name="LaButti K."/>
            <person name="Morin E."/>
            <person name="Salamov A."/>
            <person name="Lipzen A."/>
            <person name="Mereny Z."/>
            <person name="Hegedus B."/>
            <person name="Baldrian P."/>
            <person name="Stursova M."/>
            <person name="Weitz H."/>
            <person name="Taylor A."/>
            <person name="Grigoriev I.V."/>
            <person name="Nagy L.G."/>
            <person name="Martin F."/>
            <person name="Kauserud H."/>
        </authorList>
    </citation>
    <scope>NUCLEOTIDE SEQUENCE</scope>
    <source>
        <strain evidence="3">CBHHK067</strain>
    </source>
</reference>
<evidence type="ECO:0000313" key="4">
    <source>
        <dbReference type="Proteomes" id="UP001221757"/>
    </source>
</evidence>
<dbReference type="Proteomes" id="UP001221757">
    <property type="component" value="Unassembled WGS sequence"/>
</dbReference>
<keyword evidence="4" id="KW-1185">Reference proteome</keyword>
<comment type="caution">
    <text evidence="3">The sequence shown here is derived from an EMBL/GenBank/DDBJ whole genome shotgun (WGS) entry which is preliminary data.</text>
</comment>